<dbReference type="Pfam" id="PF10263">
    <property type="entry name" value="SprT-like"/>
    <property type="match status" value="1"/>
</dbReference>
<dbReference type="Proteomes" id="UP001610063">
    <property type="component" value="Unassembled WGS sequence"/>
</dbReference>
<gene>
    <name evidence="2" type="ORF">ACHKAR_05625</name>
</gene>
<name>A0ABW7N669_9BACT</name>
<proteinExistence type="predicted"/>
<dbReference type="EMBL" id="JBIPKE010000013">
    <property type="protein sequence ID" value="MFH6982905.1"/>
    <property type="molecule type" value="Genomic_DNA"/>
</dbReference>
<accession>A0ABW7N669</accession>
<evidence type="ECO:0000313" key="2">
    <source>
        <dbReference type="EMBL" id="MFH6982905.1"/>
    </source>
</evidence>
<reference evidence="2 3" key="1">
    <citation type="journal article" date="2013" name="Int. J. Syst. Evol. Microbiol.">
        <title>Marinoscillum luteum sp. nov., isolated from marine sediment.</title>
        <authorList>
            <person name="Cha I.T."/>
            <person name="Park S.J."/>
            <person name="Kim S.J."/>
            <person name="Kim J.G."/>
            <person name="Jung M.Y."/>
            <person name="Shin K.S."/>
            <person name="Kwon K.K."/>
            <person name="Yang S.H."/>
            <person name="Seo Y.S."/>
            <person name="Rhee S.K."/>
        </authorList>
    </citation>
    <scope>NUCLEOTIDE SEQUENCE [LARGE SCALE GENOMIC DNA]</scope>
    <source>
        <strain evidence="2 3">KCTC 23939</strain>
    </source>
</reference>
<keyword evidence="3" id="KW-1185">Reference proteome</keyword>
<evidence type="ECO:0000313" key="3">
    <source>
        <dbReference type="Proteomes" id="UP001610063"/>
    </source>
</evidence>
<dbReference type="InterPro" id="IPR006640">
    <property type="entry name" value="SprT-like_domain"/>
</dbReference>
<evidence type="ECO:0000259" key="1">
    <source>
        <dbReference type="Pfam" id="PF10263"/>
    </source>
</evidence>
<organism evidence="2 3">
    <name type="scientific">Marinoscillum luteum</name>
    <dbReference type="NCBI Taxonomy" id="861051"/>
    <lineage>
        <taxon>Bacteria</taxon>
        <taxon>Pseudomonadati</taxon>
        <taxon>Bacteroidota</taxon>
        <taxon>Cytophagia</taxon>
        <taxon>Cytophagales</taxon>
        <taxon>Reichenbachiellaceae</taxon>
        <taxon>Marinoscillum</taxon>
    </lineage>
</organism>
<protein>
    <submittedName>
        <fullName evidence="2">SprT-like domain-containing protein</fullName>
    </submittedName>
</protein>
<comment type="caution">
    <text evidence="2">The sequence shown here is derived from an EMBL/GenBank/DDBJ whole genome shotgun (WGS) entry which is preliminary data.</text>
</comment>
<sequence>MNSTKAVFERFVPENSVTYCCKLLDYFGFEFKIKKSRQTKLGDYRYTPKTKKHTITINNDLNQFSFLVTFLHEVAHLVTFNAHGRKAAPHGQEWKDNFKKIATPVLNESVFPAPVLLALTNYFKNPKAASCSDPILYNVLKKFDGPSDLIPLSKIPVGQSFEFNEKVYKKLEKKRTRSLCMEERSARRYLISEVAQVMLIED</sequence>
<feature type="domain" description="SprT-like" evidence="1">
    <location>
        <begin position="28"/>
        <end position="103"/>
    </location>
</feature>